<proteinExistence type="predicted"/>
<dbReference type="EMBL" id="JADOTZ010000001">
    <property type="protein sequence ID" value="MBG6084540.1"/>
    <property type="molecule type" value="Genomic_DNA"/>
</dbReference>
<keyword evidence="2" id="KW-1185">Reference proteome</keyword>
<protein>
    <submittedName>
        <fullName evidence="1">Uncharacterized protein</fullName>
    </submittedName>
</protein>
<dbReference type="RefSeq" id="WP_196835837.1">
    <property type="nucleotide sequence ID" value="NZ_JADOTZ010000001.1"/>
</dbReference>
<sequence>MAYVSDRGMVQEVRTGGAVVSAPGVPRADLLAVRVIAEATDDVDSQRAYVLDISGALAADFLRAREQYPALPVCFAGPLRFEGDAGGAVEHVVGVQQLGLSLLPRA</sequence>
<comment type="caution">
    <text evidence="1">The sequence shown here is derived from an EMBL/GenBank/DDBJ whole genome shotgun (WGS) entry which is preliminary data.</text>
</comment>
<dbReference type="Proteomes" id="UP000625033">
    <property type="component" value="Unassembled WGS sequence"/>
</dbReference>
<dbReference type="AlphaFoldDB" id="A0A931DD18"/>
<evidence type="ECO:0000313" key="2">
    <source>
        <dbReference type="Proteomes" id="UP000625033"/>
    </source>
</evidence>
<name>A0A931DD18_9MICC</name>
<accession>A0A931DD18</accession>
<reference evidence="1" key="1">
    <citation type="submission" date="2020-11" db="EMBL/GenBank/DDBJ databases">
        <title>Sequencing the genomes of 1000 actinobacteria strains.</title>
        <authorList>
            <person name="Klenk H.-P."/>
        </authorList>
    </citation>
    <scope>NUCLEOTIDE SEQUENCE</scope>
    <source>
        <strain evidence="1">DSM 26152</strain>
    </source>
</reference>
<gene>
    <name evidence="1" type="ORF">IW252_001307</name>
</gene>
<evidence type="ECO:0000313" key="1">
    <source>
        <dbReference type="EMBL" id="MBG6084540.1"/>
    </source>
</evidence>
<organism evidence="1 2">
    <name type="scientific">Zhihengliuella flava</name>
    <dbReference type="NCBI Taxonomy" id="1285193"/>
    <lineage>
        <taxon>Bacteria</taxon>
        <taxon>Bacillati</taxon>
        <taxon>Actinomycetota</taxon>
        <taxon>Actinomycetes</taxon>
        <taxon>Micrococcales</taxon>
        <taxon>Micrococcaceae</taxon>
        <taxon>Zhihengliuella</taxon>
    </lineage>
</organism>